<dbReference type="Proteomes" id="UP000790709">
    <property type="component" value="Unassembled WGS sequence"/>
</dbReference>
<organism evidence="1 2">
    <name type="scientific">Leucogyrophana mollusca</name>
    <dbReference type="NCBI Taxonomy" id="85980"/>
    <lineage>
        <taxon>Eukaryota</taxon>
        <taxon>Fungi</taxon>
        <taxon>Dikarya</taxon>
        <taxon>Basidiomycota</taxon>
        <taxon>Agaricomycotina</taxon>
        <taxon>Agaricomycetes</taxon>
        <taxon>Agaricomycetidae</taxon>
        <taxon>Boletales</taxon>
        <taxon>Boletales incertae sedis</taxon>
        <taxon>Leucogyrophana</taxon>
    </lineage>
</organism>
<proteinExistence type="predicted"/>
<protein>
    <submittedName>
        <fullName evidence="1">Uncharacterized protein</fullName>
    </submittedName>
</protein>
<dbReference type="EMBL" id="MU266371">
    <property type="protein sequence ID" value="KAH7927110.1"/>
    <property type="molecule type" value="Genomic_DNA"/>
</dbReference>
<name>A0ACB8BPQ1_9AGAM</name>
<comment type="caution">
    <text evidence="1">The sequence shown here is derived from an EMBL/GenBank/DDBJ whole genome shotgun (WGS) entry which is preliminary data.</text>
</comment>
<keyword evidence="2" id="KW-1185">Reference proteome</keyword>
<accession>A0ACB8BPQ1</accession>
<evidence type="ECO:0000313" key="1">
    <source>
        <dbReference type="EMBL" id="KAH7927110.1"/>
    </source>
</evidence>
<evidence type="ECO:0000313" key="2">
    <source>
        <dbReference type="Proteomes" id="UP000790709"/>
    </source>
</evidence>
<sequence>MPSHQKPLAVLNGHVNLPFLSSISALRISSPIFEAIAQKRFASRGTEYQPSQRKRKRKHGFLARKRSVTGRRILVRRRAKGRTFLTH</sequence>
<gene>
    <name evidence="1" type="ORF">BV22DRAFT_1007535</name>
</gene>
<reference evidence="1" key="1">
    <citation type="journal article" date="2021" name="New Phytol.">
        <title>Evolutionary innovations through gain and loss of genes in the ectomycorrhizal Boletales.</title>
        <authorList>
            <person name="Wu G."/>
            <person name="Miyauchi S."/>
            <person name="Morin E."/>
            <person name="Kuo A."/>
            <person name="Drula E."/>
            <person name="Varga T."/>
            <person name="Kohler A."/>
            <person name="Feng B."/>
            <person name="Cao Y."/>
            <person name="Lipzen A."/>
            <person name="Daum C."/>
            <person name="Hundley H."/>
            <person name="Pangilinan J."/>
            <person name="Johnson J."/>
            <person name="Barry K."/>
            <person name="LaButti K."/>
            <person name="Ng V."/>
            <person name="Ahrendt S."/>
            <person name="Min B."/>
            <person name="Choi I.G."/>
            <person name="Park H."/>
            <person name="Plett J.M."/>
            <person name="Magnuson J."/>
            <person name="Spatafora J.W."/>
            <person name="Nagy L.G."/>
            <person name="Henrissat B."/>
            <person name="Grigoriev I.V."/>
            <person name="Yang Z.L."/>
            <person name="Xu J."/>
            <person name="Martin F.M."/>
        </authorList>
    </citation>
    <scope>NUCLEOTIDE SEQUENCE</scope>
    <source>
        <strain evidence="1">KUC20120723A-06</strain>
    </source>
</reference>